<dbReference type="InterPro" id="IPR000897">
    <property type="entry name" value="SRP54_GTPase_dom"/>
</dbReference>
<evidence type="ECO:0000313" key="8">
    <source>
        <dbReference type="EMBL" id="CAK9277143.1"/>
    </source>
</evidence>
<dbReference type="InterPro" id="IPR003593">
    <property type="entry name" value="AAA+_ATPase"/>
</dbReference>
<dbReference type="InterPro" id="IPR013822">
    <property type="entry name" value="Signal_recog_particl_SRP54_hlx"/>
</dbReference>
<evidence type="ECO:0000256" key="3">
    <source>
        <dbReference type="ARBA" id="ARBA00022741"/>
    </source>
</evidence>
<dbReference type="InterPro" id="IPR027417">
    <property type="entry name" value="P-loop_NTPase"/>
</dbReference>
<name>A0ABP0XDE2_9BRYO</name>
<sequence length="428" mass="45792">MCAWAMALQFSKPPAMFATTAATAVATTTATSSSSLLRISSCSSSCSSSVATTIHLLKCSSFVGGNPVCCPQINREGNNNNNNCWQSVSSVVGGVNVRCSTSSSDRRVGFLGRLGRVFKEKAKSDIQLLFSGFSKTRENLAVVDELLTYWNLSDSENILDELEEVLLVSDFGPRTAMKIVDGLRKDILKGTLKSGPDIKVALKRIIVRLLTENVSSTELQLGQSRPAVIMIVGVNGGGKTTTIGKLAHRFKNENVKVLMAAGDTFRAAASEQLEVWAERTGSEIVVGEGSKPRPATVLAEAVRQGLEQDIDLVLCDTSGRLHTNYNLMEELRSCKRAVTKALPSAPNEVLLVLDGTTGLNMLPQAREFNQVIGVTGFVLTKLDGTSRGGCVVSVVDELSIPVKFVGVGEGLNDLQPFDAEAFVDALFP</sequence>
<dbReference type="InterPro" id="IPR042101">
    <property type="entry name" value="SRP54_N_sf"/>
</dbReference>
<dbReference type="InterPro" id="IPR004390">
    <property type="entry name" value="SR_rcpt_FtsY"/>
</dbReference>
<dbReference type="Gene3D" id="1.20.120.140">
    <property type="entry name" value="Signal recognition particle SRP54, nucleotide-binding domain"/>
    <property type="match status" value="1"/>
</dbReference>
<evidence type="ECO:0000313" key="9">
    <source>
        <dbReference type="Proteomes" id="UP001497444"/>
    </source>
</evidence>
<dbReference type="InterPro" id="IPR036225">
    <property type="entry name" value="SRP/SRP_N"/>
</dbReference>
<keyword evidence="3" id="KW-0547">Nucleotide-binding</keyword>
<keyword evidence="4" id="KW-0342">GTP-binding</keyword>
<dbReference type="Gene3D" id="3.40.50.300">
    <property type="entry name" value="P-loop containing nucleotide triphosphate hydrolases"/>
    <property type="match status" value="1"/>
</dbReference>
<dbReference type="NCBIfam" id="TIGR00064">
    <property type="entry name" value="ftsY"/>
    <property type="match status" value="1"/>
</dbReference>
<dbReference type="Pfam" id="PF00448">
    <property type="entry name" value="SRP54"/>
    <property type="match status" value="1"/>
</dbReference>
<evidence type="ECO:0000259" key="7">
    <source>
        <dbReference type="PROSITE" id="PS00300"/>
    </source>
</evidence>
<dbReference type="SMART" id="SM00382">
    <property type="entry name" value="AAA"/>
    <property type="match status" value="1"/>
</dbReference>
<proteinExistence type="inferred from homology"/>
<keyword evidence="9" id="KW-1185">Reference proteome</keyword>
<keyword evidence="6" id="KW-0675">Receptor</keyword>
<evidence type="ECO:0000256" key="4">
    <source>
        <dbReference type="ARBA" id="ARBA00023134"/>
    </source>
</evidence>
<keyword evidence="5" id="KW-0472">Membrane</keyword>
<dbReference type="Pfam" id="PF02881">
    <property type="entry name" value="SRP54_N"/>
    <property type="match status" value="1"/>
</dbReference>
<dbReference type="Proteomes" id="UP001497444">
    <property type="component" value="Chromosome 8"/>
</dbReference>
<evidence type="ECO:0000256" key="6">
    <source>
        <dbReference type="ARBA" id="ARBA00023170"/>
    </source>
</evidence>
<comment type="similarity">
    <text evidence="2">Belongs to the GTP-binding SRP family.</text>
</comment>
<dbReference type="PROSITE" id="PS00300">
    <property type="entry name" value="SRP54"/>
    <property type="match status" value="1"/>
</dbReference>
<dbReference type="PANTHER" id="PTHR43134:SF7">
    <property type="entry name" value="CELL DIVISION PROTEIN FTSY HOMOLOG, CHLOROPLASTIC"/>
    <property type="match status" value="1"/>
</dbReference>
<dbReference type="EMBL" id="OZ020103">
    <property type="protein sequence ID" value="CAK9277143.1"/>
    <property type="molecule type" value="Genomic_DNA"/>
</dbReference>
<gene>
    <name evidence="8" type="ORF">CSSPJE1EN1_LOCUS22621</name>
</gene>
<dbReference type="SMART" id="SM00962">
    <property type="entry name" value="SRP54"/>
    <property type="match status" value="1"/>
</dbReference>
<reference evidence="8" key="1">
    <citation type="submission" date="2024-02" db="EMBL/GenBank/DDBJ databases">
        <authorList>
            <consortium name="ELIXIR-Norway"/>
            <consortium name="Elixir Norway"/>
        </authorList>
    </citation>
    <scope>NUCLEOTIDE SEQUENCE</scope>
</reference>
<dbReference type="SUPFAM" id="SSF47364">
    <property type="entry name" value="Domain of the SRP/SRP receptor G-proteins"/>
    <property type="match status" value="1"/>
</dbReference>
<accession>A0ABP0XDE2</accession>
<dbReference type="CDD" id="cd17874">
    <property type="entry name" value="FtsY"/>
    <property type="match status" value="1"/>
</dbReference>
<evidence type="ECO:0000256" key="1">
    <source>
        <dbReference type="ARBA" id="ARBA00004170"/>
    </source>
</evidence>
<evidence type="ECO:0000256" key="5">
    <source>
        <dbReference type="ARBA" id="ARBA00023136"/>
    </source>
</evidence>
<dbReference type="SUPFAM" id="SSF52540">
    <property type="entry name" value="P-loop containing nucleoside triphosphate hydrolases"/>
    <property type="match status" value="1"/>
</dbReference>
<dbReference type="SMART" id="SM00963">
    <property type="entry name" value="SRP54_N"/>
    <property type="match status" value="1"/>
</dbReference>
<organism evidence="8 9">
    <name type="scientific">Sphagnum jensenii</name>
    <dbReference type="NCBI Taxonomy" id="128206"/>
    <lineage>
        <taxon>Eukaryota</taxon>
        <taxon>Viridiplantae</taxon>
        <taxon>Streptophyta</taxon>
        <taxon>Embryophyta</taxon>
        <taxon>Bryophyta</taxon>
        <taxon>Sphagnophytina</taxon>
        <taxon>Sphagnopsida</taxon>
        <taxon>Sphagnales</taxon>
        <taxon>Sphagnaceae</taxon>
        <taxon>Sphagnum</taxon>
    </lineage>
</organism>
<dbReference type="PANTHER" id="PTHR43134">
    <property type="entry name" value="SIGNAL RECOGNITION PARTICLE RECEPTOR SUBUNIT ALPHA"/>
    <property type="match status" value="1"/>
</dbReference>
<evidence type="ECO:0000256" key="2">
    <source>
        <dbReference type="ARBA" id="ARBA00008531"/>
    </source>
</evidence>
<feature type="domain" description="SRP54-type proteins GTP-binding" evidence="7">
    <location>
        <begin position="401"/>
        <end position="414"/>
    </location>
</feature>
<protein>
    <recommendedName>
        <fullName evidence="7">SRP54-type proteins GTP-binding domain-containing protein</fullName>
    </recommendedName>
</protein>
<comment type="subcellular location">
    <subcellularLocation>
        <location evidence="1">Membrane</location>
        <topology evidence="1">Peripheral membrane protein</topology>
    </subcellularLocation>
</comment>